<accession>A0AA38TNZ5</accession>
<gene>
    <name evidence="1" type="ORF">OSB04_012924</name>
</gene>
<reference evidence="1" key="1">
    <citation type="submission" date="2023-03" db="EMBL/GenBank/DDBJ databases">
        <title>Chromosome-scale reference genome and RAD-based genetic map of yellow starthistle (Centaurea solstitialis) reveal putative structural variation and QTLs associated with invader traits.</title>
        <authorList>
            <person name="Reatini B."/>
            <person name="Cang F.A."/>
            <person name="Jiang Q."/>
            <person name="Mckibben M.T.W."/>
            <person name="Barker M.S."/>
            <person name="Rieseberg L.H."/>
            <person name="Dlugosch K.M."/>
        </authorList>
    </citation>
    <scope>NUCLEOTIDE SEQUENCE</scope>
    <source>
        <strain evidence="1">CAN-66</strain>
        <tissue evidence="1">Leaf</tissue>
    </source>
</reference>
<keyword evidence="2" id="KW-1185">Reference proteome</keyword>
<name>A0AA38TNZ5_9ASTR</name>
<dbReference type="Gene3D" id="1.10.510.10">
    <property type="entry name" value="Transferase(Phosphotransferase) domain 1"/>
    <property type="match status" value="1"/>
</dbReference>
<proteinExistence type="predicted"/>
<comment type="caution">
    <text evidence="1">The sequence shown here is derived from an EMBL/GenBank/DDBJ whole genome shotgun (WGS) entry which is preliminary data.</text>
</comment>
<sequence>MPTVRLVELIEWVRRFKSWTKIKRNVGWIEKIVDPSISGKYDQTAIENFVRIALQCVEEDIEARPSMSQV</sequence>
<protein>
    <submittedName>
        <fullName evidence="1">Uncharacterized protein</fullName>
    </submittedName>
</protein>
<evidence type="ECO:0000313" key="2">
    <source>
        <dbReference type="Proteomes" id="UP001172457"/>
    </source>
</evidence>
<dbReference type="AlphaFoldDB" id="A0AA38TNZ5"/>
<organism evidence="1 2">
    <name type="scientific">Centaurea solstitialis</name>
    <name type="common">yellow star-thistle</name>
    <dbReference type="NCBI Taxonomy" id="347529"/>
    <lineage>
        <taxon>Eukaryota</taxon>
        <taxon>Viridiplantae</taxon>
        <taxon>Streptophyta</taxon>
        <taxon>Embryophyta</taxon>
        <taxon>Tracheophyta</taxon>
        <taxon>Spermatophyta</taxon>
        <taxon>Magnoliopsida</taxon>
        <taxon>eudicotyledons</taxon>
        <taxon>Gunneridae</taxon>
        <taxon>Pentapetalae</taxon>
        <taxon>asterids</taxon>
        <taxon>campanulids</taxon>
        <taxon>Asterales</taxon>
        <taxon>Asteraceae</taxon>
        <taxon>Carduoideae</taxon>
        <taxon>Cardueae</taxon>
        <taxon>Centaureinae</taxon>
        <taxon>Centaurea</taxon>
    </lineage>
</organism>
<dbReference type="EMBL" id="JARYMX010000003">
    <property type="protein sequence ID" value="KAJ9558310.1"/>
    <property type="molecule type" value="Genomic_DNA"/>
</dbReference>
<evidence type="ECO:0000313" key="1">
    <source>
        <dbReference type="EMBL" id="KAJ9558310.1"/>
    </source>
</evidence>
<feature type="non-terminal residue" evidence="1">
    <location>
        <position position="70"/>
    </location>
</feature>
<dbReference type="Proteomes" id="UP001172457">
    <property type="component" value="Chromosome 3"/>
</dbReference>